<dbReference type="Gene3D" id="1.10.1040.10">
    <property type="entry name" value="N-(1-d-carboxylethyl)-l-norvaline Dehydrogenase, domain 2"/>
    <property type="match status" value="1"/>
</dbReference>
<dbReference type="Gene3D" id="3.40.50.720">
    <property type="entry name" value="NAD(P)-binding Rossmann-like Domain"/>
    <property type="match status" value="1"/>
</dbReference>
<comment type="catalytic activity">
    <reaction evidence="3">
        <text>D-mannitol 1-phosphate + NAD(+) = beta-D-fructose 6-phosphate + NADH + H(+)</text>
        <dbReference type="Rhea" id="RHEA:19661"/>
        <dbReference type="ChEBI" id="CHEBI:15378"/>
        <dbReference type="ChEBI" id="CHEBI:57540"/>
        <dbReference type="ChEBI" id="CHEBI:57634"/>
        <dbReference type="ChEBI" id="CHEBI:57945"/>
        <dbReference type="ChEBI" id="CHEBI:61381"/>
        <dbReference type="EC" id="1.1.1.17"/>
    </reaction>
</comment>
<keyword evidence="2" id="KW-0520">NAD</keyword>
<evidence type="ECO:0000313" key="6">
    <source>
        <dbReference type="EMBL" id="MBC5660412.1"/>
    </source>
</evidence>
<keyword evidence="7" id="KW-1185">Reference proteome</keyword>
<gene>
    <name evidence="6" type="ORF">H8S44_11590</name>
</gene>
<proteinExistence type="predicted"/>
<keyword evidence="1" id="KW-0560">Oxidoreductase</keyword>
<dbReference type="InterPro" id="IPR008927">
    <property type="entry name" value="6-PGluconate_DH-like_C_sf"/>
</dbReference>
<organism evidence="6 7">
    <name type="scientific">Anaerosacchariphilus hominis</name>
    <dbReference type="NCBI Taxonomy" id="2763017"/>
    <lineage>
        <taxon>Bacteria</taxon>
        <taxon>Bacillati</taxon>
        <taxon>Bacillota</taxon>
        <taxon>Clostridia</taxon>
        <taxon>Lachnospirales</taxon>
        <taxon>Lachnospiraceae</taxon>
        <taxon>Anaerosacchariphilus</taxon>
    </lineage>
</organism>
<dbReference type="AlphaFoldDB" id="A0A923RMK4"/>
<dbReference type="InterPro" id="IPR013118">
    <property type="entry name" value="Mannitol_DH_C"/>
</dbReference>
<evidence type="ECO:0000256" key="2">
    <source>
        <dbReference type="ARBA" id="ARBA00023027"/>
    </source>
</evidence>
<evidence type="ECO:0000256" key="3">
    <source>
        <dbReference type="ARBA" id="ARBA00048615"/>
    </source>
</evidence>
<protein>
    <submittedName>
        <fullName evidence="6">Mannitol dehydrogenase</fullName>
    </submittedName>
</protein>
<dbReference type="PANTHER" id="PTHR30524:SF0">
    <property type="entry name" value="ALTRONATE OXIDOREDUCTASE-RELATED"/>
    <property type="match status" value="1"/>
</dbReference>
<name>A0A923RMK4_9FIRM</name>
<dbReference type="PANTHER" id="PTHR30524">
    <property type="entry name" value="MANNITOL-1-PHOSPHATE 5-DEHYDROGENASE"/>
    <property type="match status" value="1"/>
</dbReference>
<sequence length="389" mass="43045">MILGAGRIGRGFLARLLHEDGRDPVFFAATDATVQRLHGKTYEIHVLGAEEKNVLETEVQAFSVRDTEALASQWARTELIFTACGGKNLEALGGELAKAFQLLRSMGKAHVSNIVTCENWKAPEKVLKEAICGHLTQKERADFERLTGVTESAVMCSGTGAPEPSALHYPMDTWVEDVLYLPVNAKGMKGELPQLSCIEFLPDFGSLLRQKLYTRNTSIATIGYLGRLKGLTYVAEAAADPEIALILDELYREVSEILVQSLGIDREKQRVFAERADAKNRNPLIIDPLTRIGRDPIRKLSPEDRLIGPLREGAALGLSTDAIALGCAAALYYEDPEDETACRLAELRREKGTDYILKEICGLDPAGEEAKRIRRAQERLKEKGWIQKL</sequence>
<feature type="domain" description="Mannitol dehydrogenase N-terminal" evidence="4">
    <location>
        <begin position="3"/>
        <end position="154"/>
    </location>
</feature>
<evidence type="ECO:0000256" key="1">
    <source>
        <dbReference type="ARBA" id="ARBA00023002"/>
    </source>
</evidence>
<dbReference type="InterPro" id="IPR013328">
    <property type="entry name" value="6PGD_dom2"/>
</dbReference>
<accession>A0A923RMK4</accession>
<feature type="domain" description="Mannitol dehydrogenase C-terminal" evidence="5">
    <location>
        <begin position="210"/>
        <end position="344"/>
    </location>
</feature>
<reference evidence="6" key="1">
    <citation type="submission" date="2020-08" db="EMBL/GenBank/DDBJ databases">
        <title>Genome public.</title>
        <authorList>
            <person name="Liu C."/>
            <person name="Sun Q."/>
        </authorList>
    </citation>
    <scope>NUCLEOTIDE SEQUENCE</scope>
    <source>
        <strain evidence="6">NSJ-68</strain>
    </source>
</reference>
<dbReference type="Pfam" id="PF08125">
    <property type="entry name" value="Mannitol_dh_C"/>
    <property type="match status" value="1"/>
</dbReference>
<dbReference type="GO" id="GO:0005829">
    <property type="term" value="C:cytosol"/>
    <property type="evidence" value="ECO:0007669"/>
    <property type="project" value="TreeGrafter"/>
</dbReference>
<dbReference type="InterPro" id="IPR013131">
    <property type="entry name" value="Mannitol_DH_N"/>
</dbReference>
<dbReference type="GO" id="GO:0008926">
    <property type="term" value="F:mannitol-1-phosphate 5-dehydrogenase activity"/>
    <property type="evidence" value="ECO:0007669"/>
    <property type="project" value="UniProtKB-EC"/>
</dbReference>
<dbReference type="EMBL" id="JACOOR010000006">
    <property type="protein sequence ID" value="MBC5660412.1"/>
    <property type="molecule type" value="Genomic_DNA"/>
</dbReference>
<dbReference type="Proteomes" id="UP000649345">
    <property type="component" value="Unassembled WGS sequence"/>
</dbReference>
<comment type="caution">
    <text evidence="6">The sequence shown here is derived from an EMBL/GenBank/DDBJ whole genome shotgun (WGS) entry which is preliminary data.</text>
</comment>
<evidence type="ECO:0000259" key="4">
    <source>
        <dbReference type="Pfam" id="PF01232"/>
    </source>
</evidence>
<evidence type="ECO:0000259" key="5">
    <source>
        <dbReference type="Pfam" id="PF08125"/>
    </source>
</evidence>
<dbReference type="GO" id="GO:0019592">
    <property type="term" value="P:mannitol catabolic process"/>
    <property type="evidence" value="ECO:0007669"/>
    <property type="project" value="TreeGrafter"/>
</dbReference>
<evidence type="ECO:0000313" key="7">
    <source>
        <dbReference type="Proteomes" id="UP000649345"/>
    </source>
</evidence>
<dbReference type="Pfam" id="PF01232">
    <property type="entry name" value="Mannitol_dh"/>
    <property type="match status" value="1"/>
</dbReference>
<dbReference type="SUPFAM" id="SSF48179">
    <property type="entry name" value="6-phosphogluconate dehydrogenase C-terminal domain-like"/>
    <property type="match status" value="1"/>
</dbReference>